<accession>A0A2R6ADD7</accession>
<dbReference type="Proteomes" id="UP000240322">
    <property type="component" value="Unassembled WGS sequence"/>
</dbReference>
<gene>
    <name evidence="1" type="ORF">B9Q03_13135</name>
</gene>
<reference evidence="1 2" key="1">
    <citation type="submission" date="2017-04" db="EMBL/GenBank/DDBJ databases">
        <title>Novel microbial lineages endemic to geothermal iron-oxide mats fill important gaps in the evolutionary history of Archaea.</title>
        <authorList>
            <person name="Jay Z.J."/>
            <person name="Beam J.P."/>
            <person name="Dlakic M."/>
            <person name="Rusch D.B."/>
            <person name="Kozubal M.A."/>
            <person name="Inskeep W.P."/>
        </authorList>
    </citation>
    <scope>NUCLEOTIDE SEQUENCE [LARGE SCALE GENOMIC DNA]</scope>
    <source>
        <strain evidence="1">OSP_D</strain>
    </source>
</reference>
<organism evidence="1 2">
    <name type="scientific">Candidatus Marsarchaeota G2 archaeon OSP_D</name>
    <dbReference type="NCBI Taxonomy" id="1978157"/>
    <lineage>
        <taxon>Archaea</taxon>
        <taxon>Candidatus Marsarchaeota</taxon>
        <taxon>Candidatus Marsarchaeota group 2</taxon>
    </lineage>
</organism>
<evidence type="ECO:0000313" key="1">
    <source>
        <dbReference type="EMBL" id="PSN84385.1"/>
    </source>
</evidence>
<proteinExistence type="predicted"/>
<dbReference type="EMBL" id="NEXE01000289">
    <property type="protein sequence ID" value="PSN84385.1"/>
    <property type="molecule type" value="Genomic_DNA"/>
</dbReference>
<protein>
    <submittedName>
        <fullName evidence="1">Uncharacterized protein</fullName>
    </submittedName>
</protein>
<sequence>MVKARGNHMFAWWPAIDEKTKQPNCVWCGFKPIAFNALRFILKRDRWMFVQFQLITNCATNFN</sequence>
<comment type="caution">
    <text evidence="1">The sequence shown here is derived from an EMBL/GenBank/DDBJ whole genome shotgun (WGS) entry which is preliminary data.</text>
</comment>
<dbReference type="AlphaFoldDB" id="A0A2R6ADD7"/>
<name>A0A2R6ADD7_9ARCH</name>
<evidence type="ECO:0000313" key="2">
    <source>
        <dbReference type="Proteomes" id="UP000240322"/>
    </source>
</evidence>